<name>A0AC34QAZ9_9BILA</name>
<accession>A0AC34QAZ9</accession>
<dbReference type="Proteomes" id="UP000887576">
    <property type="component" value="Unplaced"/>
</dbReference>
<reference evidence="2" key="1">
    <citation type="submission" date="2022-11" db="UniProtKB">
        <authorList>
            <consortium name="WormBaseParasite"/>
        </authorList>
    </citation>
    <scope>IDENTIFICATION</scope>
</reference>
<protein>
    <submittedName>
        <fullName evidence="2">HpcH/HpaI aldolase/citrate lyase domain-containing protein</fullName>
    </submittedName>
</protein>
<proteinExistence type="predicted"/>
<evidence type="ECO:0000313" key="1">
    <source>
        <dbReference type="Proteomes" id="UP000887576"/>
    </source>
</evidence>
<organism evidence="1 2">
    <name type="scientific">Panagrolaimus sp. JU765</name>
    <dbReference type="NCBI Taxonomy" id="591449"/>
    <lineage>
        <taxon>Eukaryota</taxon>
        <taxon>Metazoa</taxon>
        <taxon>Ecdysozoa</taxon>
        <taxon>Nematoda</taxon>
        <taxon>Chromadorea</taxon>
        <taxon>Rhabditida</taxon>
        <taxon>Tylenchina</taxon>
        <taxon>Panagrolaimomorpha</taxon>
        <taxon>Panagrolaimoidea</taxon>
        <taxon>Panagrolaimidae</taxon>
        <taxon>Panagrolaimus</taxon>
    </lineage>
</organism>
<dbReference type="WBParaSite" id="JU765_v2.g14423.t1">
    <property type="protein sequence ID" value="JU765_v2.g14423.t1"/>
    <property type="gene ID" value="JU765_v2.g14423"/>
</dbReference>
<sequence>MRLNHRILFVWFWTLLFLILVVIYLDGGLGNEPVVIFIVPMIFNIICIMILVTKIGAKYGFNIFGGTQNIRPMNGMTIVNYSTLLLCKIAFETTLCLWLRGMVVSRLAVFMSQKLFSRFFSSKVTNLGRKGYVPRRALLYVPGSSEKMLAKVPKIKADSVVLELEDGVALSSKAKARQNITEYLDALETNEEHECFELGVRVNSISSGLLLDDLKELSKAKHLPQAFMIPKVDSPEDLAAIWDAFRTTYGAERIQNSGTRLVIWIESARGLLDMPRILATTLNMNKNAGFFRLDGVVFGSDDFCADIGATRSNEGLETLFARQRFVTCCKAFSLQAIDSVFIDIKDLEGLKKQCIEGRLWGFDGKQSIHPSQIQTIQESFLPPPEKIQWAKELIDEFVKHEQTGKGAFTFRGSMIDRPLLLQAMNIVQTVRLVEGAHF</sequence>
<evidence type="ECO:0000313" key="2">
    <source>
        <dbReference type="WBParaSite" id="JU765_v2.g14423.t1"/>
    </source>
</evidence>